<accession>A0A8J2PFG9</accession>
<dbReference type="EMBL" id="CAJVCH010280281">
    <property type="protein sequence ID" value="CAG7734991.1"/>
    <property type="molecule type" value="Genomic_DNA"/>
</dbReference>
<dbReference type="AlphaFoldDB" id="A0A8J2PFG9"/>
<sequence>MQSIESTIVELGGIFQQLALM</sequence>
<comment type="caution">
    <text evidence="2">The sequence shown here is derived from an EMBL/GenBank/DDBJ whole genome shotgun (WGS) entry which is preliminary data.</text>
</comment>
<protein>
    <submittedName>
        <fullName evidence="2">Uncharacterized protein</fullName>
    </submittedName>
</protein>
<proteinExistence type="predicted"/>
<organism evidence="2 3">
    <name type="scientific">Allacma fusca</name>
    <dbReference type="NCBI Taxonomy" id="39272"/>
    <lineage>
        <taxon>Eukaryota</taxon>
        <taxon>Metazoa</taxon>
        <taxon>Ecdysozoa</taxon>
        <taxon>Arthropoda</taxon>
        <taxon>Hexapoda</taxon>
        <taxon>Collembola</taxon>
        <taxon>Symphypleona</taxon>
        <taxon>Sminthuridae</taxon>
        <taxon>Allacma</taxon>
    </lineage>
</organism>
<name>A0A8J2PFG9_9HEXA</name>
<evidence type="ECO:0000313" key="2">
    <source>
        <dbReference type="EMBL" id="CAG7734991.1"/>
    </source>
</evidence>
<dbReference type="Proteomes" id="UP000708208">
    <property type="component" value="Unassembled WGS sequence"/>
</dbReference>
<dbReference type="EMBL" id="CAJVCH010234753">
    <property type="protein sequence ID" value="CAG7732615.1"/>
    <property type="molecule type" value="Genomic_DNA"/>
</dbReference>
<feature type="non-terminal residue" evidence="2">
    <location>
        <position position="21"/>
    </location>
</feature>
<keyword evidence="3" id="KW-1185">Reference proteome</keyword>
<gene>
    <name evidence="1" type="ORF">AFUS01_LOCUS21119</name>
    <name evidence="2" type="ORF">AFUS01_LOCUS23348</name>
</gene>
<evidence type="ECO:0000313" key="3">
    <source>
        <dbReference type="Proteomes" id="UP000708208"/>
    </source>
</evidence>
<evidence type="ECO:0000313" key="1">
    <source>
        <dbReference type="EMBL" id="CAG7732615.1"/>
    </source>
</evidence>
<reference evidence="2" key="1">
    <citation type="submission" date="2021-06" db="EMBL/GenBank/DDBJ databases">
        <authorList>
            <person name="Hodson N. C."/>
            <person name="Mongue J. A."/>
            <person name="Jaron S. K."/>
        </authorList>
    </citation>
    <scope>NUCLEOTIDE SEQUENCE</scope>
</reference>